<keyword evidence="1" id="KW-0677">Repeat</keyword>
<evidence type="ECO:0008006" key="7">
    <source>
        <dbReference type="Google" id="ProtNLM"/>
    </source>
</evidence>
<reference evidence="5" key="2">
    <citation type="submission" date="2021-03" db="UniProtKB">
        <authorList>
            <consortium name="EnsemblPlants"/>
        </authorList>
    </citation>
    <scope>IDENTIFICATION</scope>
</reference>
<dbReference type="EnsemblPlants" id="AUR62006074-RA">
    <property type="protein sequence ID" value="AUR62006074-RA:cds"/>
    <property type="gene ID" value="AUR62006074"/>
</dbReference>
<dbReference type="SMART" id="SM00028">
    <property type="entry name" value="TPR"/>
    <property type="match status" value="5"/>
</dbReference>
<dbReference type="OMA" id="DQGKMSE"/>
<dbReference type="Pfam" id="PF13374">
    <property type="entry name" value="TPR_10"/>
    <property type="match status" value="2"/>
</dbReference>
<feature type="transmembrane region" description="Helical" evidence="4">
    <location>
        <begin position="544"/>
        <end position="564"/>
    </location>
</feature>
<feature type="transmembrane region" description="Helical" evidence="4">
    <location>
        <begin position="584"/>
        <end position="606"/>
    </location>
</feature>
<keyword evidence="6" id="KW-1185">Reference proteome</keyword>
<dbReference type="Gramene" id="AUR62006074-RA">
    <property type="protein sequence ID" value="AUR62006074-RA:cds"/>
    <property type="gene ID" value="AUR62006074"/>
</dbReference>
<dbReference type="PROSITE" id="PS50005">
    <property type="entry name" value="TPR"/>
    <property type="match status" value="1"/>
</dbReference>
<sequence length="621" mass="69221">MATALLPSPSFTDRMNYACFHPNLNSMACFPIHFEHPKCDVKLHVVPCLSIARPQSSRVCSKIVLPIMSDTLLDSSSHPLNTANDFEKHLQGLFDEVKTLISTGKKSDAIDLLQANYQAVEEQLDAGFLGIEEVAILDIIALGYIALGNSKMVESLLDTMSKIVDCLKDDEMLLDSVLIHMGSMYSSLEKSEKSMLMYQRALKILEDLHGRHSIFLVTPLLGLAKHLGSVGRAAEAVEIYQRVITIVESSHGADSLDLVLPLSGFGNLLLSQGKPNDAEIPILNLYSRLHGETDGRTGMALCSLAHVKCAQGNAEEAIHLYRKALQVIRDSRYVALDDNIMEKMRLDLAELLHIVGRGNEGRELLEECLVITEKFKGKDHPSLATHFINLATSYSFSKNYVEAERLLRMSLRVMMKSVGPDDPSITFPMLHLAVTLFNLRRDKEAEKLAIEVLRIRETAFGKESLPVGEALDCLVSIQTRLGEGDDELLELLKRVLRIQEKEFGYESEEVMITLKKVLFYLDKLGKKQEKFPVQRRLSVLRDKLTFVIAFVGLIYTAMLNNSHYLAKTYPGINGDDCNVGNEKYYIGDALWCIISTVLGLTSYAFWVKGTAKTSDNSQGSS</sequence>
<evidence type="ECO:0000256" key="1">
    <source>
        <dbReference type="ARBA" id="ARBA00022737"/>
    </source>
</evidence>
<feature type="repeat" description="TPR" evidence="3">
    <location>
        <begin position="175"/>
        <end position="208"/>
    </location>
</feature>
<dbReference type="PANTHER" id="PTHR45641">
    <property type="entry name" value="TETRATRICOPEPTIDE REPEAT PROTEIN (AFU_ORTHOLOGUE AFUA_6G03870)"/>
    <property type="match status" value="1"/>
</dbReference>
<dbReference type="Pfam" id="PF13424">
    <property type="entry name" value="TPR_12"/>
    <property type="match status" value="2"/>
</dbReference>
<dbReference type="PANTHER" id="PTHR45641:SF19">
    <property type="entry name" value="NEPHROCYSTIN-3"/>
    <property type="match status" value="1"/>
</dbReference>
<evidence type="ECO:0000313" key="6">
    <source>
        <dbReference type="Proteomes" id="UP000596660"/>
    </source>
</evidence>
<keyword evidence="4" id="KW-0812">Transmembrane</keyword>
<keyword evidence="2 3" id="KW-0802">TPR repeat</keyword>
<protein>
    <recommendedName>
        <fullName evidence="7">Nephrocystin-3</fullName>
    </recommendedName>
</protein>
<evidence type="ECO:0000256" key="2">
    <source>
        <dbReference type="ARBA" id="ARBA00022803"/>
    </source>
</evidence>
<dbReference type="InterPro" id="IPR019734">
    <property type="entry name" value="TPR_rpt"/>
</dbReference>
<dbReference type="AlphaFoldDB" id="A0A803L2I5"/>
<evidence type="ECO:0000256" key="4">
    <source>
        <dbReference type="SAM" id="Phobius"/>
    </source>
</evidence>
<dbReference type="SUPFAM" id="SSF48452">
    <property type="entry name" value="TPR-like"/>
    <property type="match status" value="1"/>
</dbReference>
<organism evidence="5 6">
    <name type="scientific">Chenopodium quinoa</name>
    <name type="common">Quinoa</name>
    <dbReference type="NCBI Taxonomy" id="63459"/>
    <lineage>
        <taxon>Eukaryota</taxon>
        <taxon>Viridiplantae</taxon>
        <taxon>Streptophyta</taxon>
        <taxon>Embryophyta</taxon>
        <taxon>Tracheophyta</taxon>
        <taxon>Spermatophyta</taxon>
        <taxon>Magnoliopsida</taxon>
        <taxon>eudicotyledons</taxon>
        <taxon>Gunneridae</taxon>
        <taxon>Pentapetalae</taxon>
        <taxon>Caryophyllales</taxon>
        <taxon>Chenopodiaceae</taxon>
        <taxon>Chenopodioideae</taxon>
        <taxon>Atripliceae</taxon>
        <taxon>Chenopodium</taxon>
    </lineage>
</organism>
<dbReference type="GO" id="GO:0009507">
    <property type="term" value="C:chloroplast"/>
    <property type="evidence" value="ECO:0007669"/>
    <property type="project" value="TreeGrafter"/>
</dbReference>
<reference evidence="5" key="1">
    <citation type="journal article" date="2017" name="Nature">
        <title>The genome of Chenopodium quinoa.</title>
        <authorList>
            <person name="Jarvis D.E."/>
            <person name="Ho Y.S."/>
            <person name="Lightfoot D.J."/>
            <person name="Schmoeckel S.M."/>
            <person name="Li B."/>
            <person name="Borm T.J.A."/>
            <person name="Ohyanagi H."/>
            <person name="Mineta K."/>
            <person name="Michell C.T."/>
            <person name="Saber N."/>
            <person name="Kharbatia N.M."/>
            <person name="Rupper R.R."/>
            <person name="Sharp A.R."/>
            <person name="Dally N."/>
            <person name="Boughton B.A."/>
            <person name="Woo Y.H."/>
            <person name="Gao G."/>
            <person name="Schijlen E.G.W.M."/>
            <person name="Guo X."/>
            <person name="Momin A.A."/>
            <person name="Negrao S."/>
            <person name="Al-Babili S."/>
            <person name="Gehring C."/>
            <person name="Roessner U."/>
            <person name="Jung C."/>
            <person name="Murphy K."/>
            <person name="Arold S.T."/>
            <person name="Gojobori T."/>
            <person name="van der Linden C.G."/>
            <person name="van Loo E.N."/>
            <person name="Jellen E.N."/>
            <person name="Maughan P.J."/>
            <person name="Tester M."/>
        </authorList>
    </citation>
    <scope>NUCLEOTIDE SEQUENCE [LARGE SCALE GENOMIC DNA]</scope>
    <source>
        <strain evidence="5">cv. PI 614886</strain>
    </source>
</reference>
<proteinExistence type="predicted"/>
<dbReference type="Proteomes" id="UP000596660">
    <property type="component" value="Unplaced"/>
</dbReference>
<dbReference type="InterPro" id="IPR011990">
    <property type="entry name" value="TPR-like_helical_dom_sf"/>
</dbReference>
<accession>A0A803L2I5</accession>
<name>A0A803L2I5_CHEQI</name>
<keyword evidence="4" id="KW-0472">Membrane</keyword>
<keyword evidence="4" id="KW-1133">Transmembrane helix</keyword>
<dbReference type="Gene3D" id="1.25.40.10">
    <property type="entry name" value="Tetratricopeptide repeat domain"/>
    <property type="match status" value="2"/>
</dbReference>
<evidence type="ECO:0000313" key="5">
    <source>
        <dbReference type="EnsemblPlants" id="AUR62006074-RA:cds"/>
    </source>
</evidence>
<evidence type="ECO:0000256" key="3">
    <source>
        <dbReference type="PROSITE-ProRule" id="PRU00339"/>
    </source>
</evidence>
<dbReference type="GO" id="GO:0009658">
    <property type="term" value="P:chloroplast organization"/>
    <property type="evidence" value="ECO:0007669"/>
    <property type="project" value="TreeGrafter"/>
</dbReference>